<reference evidence="2" key="1">
    <citation type="submission" date="2019-08" db="EMBL/GenBank/DDBJ databases">
        <authorList>
            <person name="Kucharzyk K."/>
            <person name="Murdoch R.W."/>
            <person name="Higgins S."/>
            <person name="Loffler F."/>
        </authorList>
    </citation>
    <scope>NUCLEOTIDE SEQUENCE</scope>
</reference>
<feature type="compositionally biased region" description="Low complexity" evidence="1">
    <location>
        <begin position="31"/>
        <end position="44"/>
    </location>
</feature>
<gene>
    <name evidence="2" type="ORF">SDC9_164216</name>
</gene>
<feature type="region of interest" description="Disordered" evidence="1">
    <location>
        <begin position="102"/>
        <end position="215"/>
    </location>
</feature>
<feature type="region of interest" description="Disordered" evidence="1">
    <location>
        <begin position="1"/>
        <end position="87"/>
    </location>
</feature>
<sequence length="215" mass="22661">MKRAVFQGGQPIGGQLHHKGGGHALKHGCLENEAGNNGEEQAQQVEGKDHQPAPAGEEGGGDQGVYRQPGGAGHEGDEHDGQPPVFLVFHGARTHNCGHRAAKAHQHGDEGLARQAEAAQQPVHDKGGAGHIARILQQREEEKQEGNLRQKAQNAADPAHNAVQNQAHKPGGHSGCRHEPLQASRQKAADEPVHPVGKGAARRAEGDGEDTQHGK</sequence>
<proteinExistence type="predicted"/>
<evidence type="ECO:0000256" key="1">
    <source>
        <dbReference type="SAM" id="MobiDB-lite"/>
    </source>
</evidence>
<organism evidence="2">
    <name type="scientific">bioreactor metagenome</name>
    <dbReference type="NCBI Taxonomy" id="1076179"/>
    <lineage>
        <taxon>unclassified sequences</taxon>
        <taxon>metagenomes</taxon>
        <taxon>ecological metagenomes</taxon>
    </lineage>
</organism>
<comment type="caution">
    <text evidence="2">The sequence shown here is derived from an EMBL/GenBank/DDBJ whole genome shotgun (WGS) entry which is preliminary data.</text>
</comment>
<protein>
    <submittedName>
        <fullName evidence="2">Uncharacterized protein</fullName>
    </submittedName>
</protein>
<evidence type="ECO:0000313" key="2">
    <source>
        <dbReference type="EMBL" id="MPN16869.1"/>
    </source>
</evidence>
<dbReference type="AlphaFoldDB" id="A0A645FTS2"/>
<feature type="compositionally biased region" description="Basic and acidic residues" evidence="1">
    <location>
        <begin position="202"/>
        <end position="215"/>
    </location>
</feature>
<dbReference type="EMBL" id="VSSQ01063872">
    <property type="protein sequence ID" value="MPN16869.1"/>
    <property type="molecule type" value="Genomic_DNA"/>
</dbReference>
<feature type="compositionally biased region" description="Basic and acidic residues" evidence="1">
    <location>
        <begin position="137"/>
        <end position="148"/>
    </location>
</feature>
<accession>A0A645FTS2</accession>
<name>A0A645FTS2_9ZZZZ</name>
<feature type="compositionally biased region" description="Basic residues" evidence="1">
    <location>
        <begin position="16"/>
        <end position="26"/>
    </location>
</feature>